<dbReference type="AlphaFoldDB" id="A0AA41N9B6"/>
<evidence type="ECO:0000313" key="3">
    <source>
        <dbReference type="Proteomes" id="UP001166674"/>
    </source>
</evidence>
<feature type="compositionally biased region" description="Basic and acidic residues" evidence="1">
    <location>
        <begin position="76"/>
        <end position="88"/>
    </location>
</feature>
<name>A0AA41N9B6_SCICA</name>
<organism evidence="2 3">
    <name type="scientific">Sciurus carolinensis</name>
    <name type="common">Eastern gray squirrel</name>
    <dbReference type="NCBI Taxonomy" id="30640"/>
    <lineage>
        <taxon>Eukaryota</taxon>
        <taxon>Metazoa</taxon>
        <taxon>Chordata</taxon>
        <taxon>Craniata</taxon>
        <taxon>Vertebrata</taxon>
        <taxon>Euteleostomi</taxon>
        <taxon>Mammalia</taxon>
        <taxon>Eutheria</taxon>
        <taxon>Euarchontoglires</taxon>
        <taxon>Glires</taxon>
        <taxon>Rodentia</taxon>
        <taxon>Sciuromorpha</taxon>
        <taxon>Sciuridae</taxon>
        <taxon>Sciurinae</taxon>
        <taxon>Sciurini</taxon>
        <taxon>Sciurus</taxon>
    </lineage>
</organism>
<reference evidence="2" key="1">
    <citation type="submission" date="2020-03" db="EMBL/GenBank/DDBJ databases">
        <title>Studies in the Genomics of Life Span.</title>
        <authorList>
            <person name="Glass D."/>
        </authorList>
    </citation>
    <scope>NUCLEOTIDE SEQUENCE</scope>
    <source>
        <strain evidence="2">SUZIE</strain>
        <tissue evidence="2">Muscle</tissue>
    </source>
</reference>
<protein>
    <submittedName>
        <fullName evidence="2">Dynamin-1-like protein</fullName>
    </submittedName>
</protein>
<keyword evidence="3" id="KW-1185">Reference proteome</keyword>
<comment type="caution">
    <text evidence="2">The sequence shown here is derived from an EMBL/GenBank/DDBJ whole genome shotgun (WGS) entry which is preliminary data.</text>
</comment>
<evidence type="ECO:0000313" key="2">
    <source>
        <dbReference type="EMBL" id="MBZ3886210.1"/>
    </source>
</evidence>
<evidence type="ECO:0000256" key="1">
    <source>
        <dbReference type="SAM" id="MobiDB-lite"/>
    </source>
</evidence>
<accession>A0AA41N9B6</accession>
<proteinExistence type="predicted"/>
<sequence>MGAGSREVGRGEEEGASGCLQHGGRQHHPAASCCRSRNAEQWKEFSARKPSGEGPASQRYYCHSETTHSATGPVSPEDKRKTIGEEDRVEAEECGKFLHTKNKLYTDFDEIRQEIENETKIRK</sequence>
<dbReference type="EMBL" id="JAATJV010406219">
    <property type="protein sequence ID" value="MBZ3886210.1"/>
    <property type="molecule type" value="Genomic_DNA"/>
</dbReference>
<feature type="region of interest" description="Disordered" evidence="1">
    <location>
        <begin position="1"/>
        <end position="88"/>
    </location>
</feature>
<dbReference type="Proteomes" id="UP001166674">
    <property type="component" value="Unassembled WGS sequence"/>
</dbReference>
<feature type="compositionally biased region" description="Basic and acidic residues" evidence="1">
    <location>
        <begin position="37"/>
        <end position="51"/>
    </location>
</feature>
<gene>
    <name evidence="2" type="ORF">SUZIE_186805</name>
</gene>
<dbReference type="Gene3D" id="3.40.50.300">
    <property type="entry name" value="P-loop containing nucleotide triphosphate hydrolases"/>
    <property type="match status" value="1"/>
</dbReference>
<dbReference type="InterPro" id="IPR027417">
    <property type="entry name" value="P-loop_NTPase"/>
</dbReference>